<proteinExistence type="predicted"/>
<accession>A0AAE7RW26</accession>
<dbReference type="EMBL" id="MZ130483">
    <property type="protein sequence ID" value="QWM89897.1"/>
    <property type="molecule type" value="Genomic_DNA"/>
</dbReference>
<keyword evidence="2" id="KW-1185">Reference proteome</keyword>
<evidence type="ECO:0000313" key="1">
    <source>
        <dbReference type="EMBL" id="QWM89897.1"/>
    </source>
</evidence>
<sequence>MVIPWDVPMTQGEREKLTQAKNLIEEVVKDFTKNSVTLGFKAVDRCYFCGKPAVTIDKNGHYVCEKCNSIYTGDVE</sequence>
<evidence type="ECO:0000313" key="2">
    <source>
        <dbReference type="Proteomes" id="UP000827552"/>
    </source>
</evidence>
<name>A0AAE7RW26_9CAUD</name>
<dbReference type="GeneID" id="75691701"/>
<dbReference type="Proteomes" id="UP000827552">
    <property type="component" value="Segment"/>
</dbReference>
<dbReference type="KEGG" id="vg:75691701"/>
<gene>
    <name evidence="1" type="primary">gp_20441</name>
</gene>
<reference evidence="1 2" key="1">
    <citation type="submission" date="2021-04" db="EMBL/GenBank/DDBJ databases">
        <authorList>
            <person name="Shkoporov A.N."/>
            <person name="Stockdale S.R."/>
            <person name="Guerin E."/>
            <person name="Ross R.P."/>
            <person name="Hill C."/>
        </authorList>
    </citation>
    <scope>NUCLEOTIDE SEQUENCE [LARGE SCALE GENOMIC DNA]</scope>
    <source>
        <strain evidence="2">cr44_1</strain>
    </source>
</reference>
<dbReference type="RefSeq" id="YP_010359469.1">
    <property type="nucleotide sequence ID" value="NC_062773.1"/>
</dbReference>
<organism evidence="1 2">
    <name type="scientific">uncultured phage cr44_1</name>
    <dbReference type="NCBI Taxonomy" id="2986405"/>
    <lineage>
        <taxon>Viruses</taxon>
        <taxon>Duplodnaviria</taxon>
        <taxon>Heunggongvirae</taxon>
        <taxon>Uroviricota</taxon>
        <taxon>Caudoviricetes</taxon>
        <taxon>Crassvirales</taxon>
        <taxon>Steigviridae</taxon>
        <taxon>Asinivirinae</taxon>
        <taxon>Kahnovirus</taxon>
        <taxon>Kahnovirus copri</taxon>
    </lineage>
</organism>
<protein>
    <submittedName>
        <fullName evidence="1">Zn-ribbon protein</fullName>
    </submittedName>
</protein>